<evidence type="ECO:0000313" key="3">
    <source>
        <dbReference type="Proteomes" id="UP001501455"/>
    </source>
</evidence>
<feature type="compositionally biased region" description="Low complexity" evidence="1">
    <location>
        <begin position="36"/>
        <end position="59"/>
    </location>
</feature>
<keyword evidence="3" id="KW-1185">Reference proteome</keyword>
<evidence type="ECO:0000313" key="2">
    <source>
        <dbReference type="EMBL" id="GAA3494993.1"/>
    </source>
</evidence>
<sequence>MSGDITSRIRLVMGTSREGVGRVFPRARRVARSAVRKPPAVRRAGAPPAPAGGAAPEGRGAAGRDRFAPGPPRPPPGPVPAYTAPGTSSVTPFSGEAGSLP</sequence>
<dbReference type="Proteomes" id="UP001501455">
    <property type="component" value="Unassembled WGS sequence"/>
</dbReference>
<comment type="caution">
    <text evidence="2">The sequence shown here is derived from an EMBL/GenBank/DDBJ whole genome shotgun (WGS) entry which is preliminary data.</text>
</comment>
<organism evidence="2 3">
    <name type="scientific">Streptomyces prasinosporus</name>
    <dbReference type="NCBI Taxonomy" id="68256"/>
    <lineage>
        <taxon>Bacteria</taxon>
        <taxon>Bacillati</taxon>
        <taxon>Actinomycetota</taxon>
        <taxon>Actinomycetes</taxon>
        <taxon>Kitasatosporales</taxon>
        <taxon>Streptomycetaceae</taxon>
        <taxon>Streptomyces</taxon>
        <taxon>Streptomyces albogriseolus group</taxon>
    </lineage>
</organism>
<dbReference type="EMBL" id="BAAAXF010000018">
    <property type="protein sequence ID" value="GAA3494993.1"/>
    <property type="molecule type" value="Genomic_DNA"/>
</dbReference>
<protein>
    <submittedName>
        <fullName evidence="2">Uncharacterized protein</fullName>
    </submittedName>
</protein>
<name>A0ABP6TJS1_9ACTN</name>
<feature type="compositionally biased region" description="Pro residues" evidence="1">
    <location>
        <begin position="69"/>
        <end position="79"/>
    </location>
</feature>
<feature type="region of interest" description="Disordered" evidence="1">
    <location>
        <begin position="30"/>
        <end position="101"/>
    </location>
</feature>
<evidence type="ECO:0000256" key="1">
    <source>
        <dbReference type="SAM" id="MobiDB-lite"/>
    </source>
</evidence>
<proteinExistence type="predicted"/>
<reference evidence="3" key="1">
    <citation type="journal article" date="2019" name="Int. J. Syst. Evol. Microbiol.">
        <title>The Global Catalogue of Microorganisms (GCM) 10K type strain sequencing project: providing services to taxonomists for standard genome sequencing and annotation.</title>
        <authorList>
            <consortium name="The Broad Institute Genomics Platform"/>
            <consortium name="The Broad Institute Genome Sequencing Center for Infectious Disease"/>
            <person name="Wu L."/>
            <person name="Ma J."/>
        </authorList>
    </citation>
    <scope>NUCLEOTIDE SEQUENCE [LARGE SCALE GENOMIC DNA]</scope>
    <source>
        <strain evidence="3">JCM 4816</strain>
    </source>
</reference>
<accession>A0ABP6TJS1</accession>
<gene>
    <name evidence="2" type="ORF">GCM10019016_020930</name>
</gene>